<feature type="compositionally biased region" description="Polar residues" evidence="1">
    <location>
        <begin position="321"/>
        <end position="338"/>
    </location>
</feature>
<dbReference type="InterPro" id="IPR013083">
    <property type="entry name" value="Znf_RING/FYVE/PHD"/>
</dbReference>
<dbReference type="Gene3D" id="3.30.40.10">
    <property type="entry name" value="Zinc/RING finger domain, C3HC4 (zinc finger)"/>
    <property type="match status" value="1"/>
</dbReference>
<evidence type="ECO:0008006" key="4">
    <source>
        <dbReference type="Google" id="ProtNLM"/>
    </source>
</evidence>
<dbReference type="SUPFAM" id="SSF55961">
    <property type="entry name" value="Bet v1-like"/>
    <property type="match status" value="1"/>
</dbReference>
<dbReference type="RefSeq" id="XP_012199696.1">
    <property type="nucleotide sequence ID" value="XM_012344306.1"/>
</dbReference>
<dbReference type="InterPro" id="IPR023393">
    <property type="entry name" value="START-like_dom_sf"/>
</dbReference>
<protein>
    <recommendedName>
        <fullName evidence="4">FYVE-type domain-containing protein</fullName>
    </recommendedName>
</protein>
<dbReference type="GeneID" id="24127979"/>
<dbReference type="Proteomes" id="UP000030745">
    <property type="component" value="Unassembled WGS sequence"/>
</dbReference>
<dbReference type="Gene3D" id="3.30.530.20">
    <property type="match status" value="1"/>
</dbReference>
<dbReference type="CDD" id="cd00065">
    <property type="entry name" value="FYVE_like_SF"/>
    <property type="match status" value="1"/>
</dbReference>
<reference evidence="2 3" key="1">
    <citation type="journal article" date="2013" name="PLoS Genet.">
        <title>Distinctive expansion of potential virulence genes in the genome of the oomycete fish pathogen Saprolegnia parasitica.</title>
        <authorList>
            <person name="Jiang R.H."/>
            <person name="de Bruijn I."/>
            <person name="Haas B.J."/>
            <person name="Belmonte R."/>
            <person name="Lobach L."/>
            <person name="Christie J."/>
            <person name="van den Ackerveken G."/>
            <person name="Bottin A."/>
            <person name="Bulone V."/>
            <person name="Diaz-Moreno S.M."/>
            <person name="Dumas B."/>
            <person name="Fan L."/>
            <person name="Gaulin E."/>
            <person name="Govers F."/>
            <person name="Grenville-Briggs L.J."/>
            <person name="Horner N.R."/>
            <person name="Levin J.Z."/>
            <person name="Mammella M."/>
            <person name="Meijer H.J."/>
            <person name="Morris P."/>
            <person name="Nusbaum C."/>
            <person name="Oome S."/>
            <person name="Phillips A.J."/>
            <person name="van Rooyen D."/>
            <person name="Rzeszutek E."/>
            <person name="Saraiva M."/>
            <person name="Secombes C.J."/>
            <person name="Seidl M.F."/>
            <person name="Snel B."/>
            <person name="Stassen J.H."/>
            <person name="Sykes S."/>
            <person name="Tripathy S."/>
            <person name="van den Berg H."/>
            <person name="Vega-Arreguin J.C."/>
            <person name="Wawra S."/>
            <person name="Young S.K."/>
            <person name="Zeng Q."/>
            <person name="Dieguez-Uribeondo J."/>
            <person name="Russ C."/>
            <person name="Tyler B.M."/>
            <person name="van West P."/>
        </authorList>
    </citation>
    <scope>NUCLEOTIDE SEQUENCE [LARGE SCALE GENOMIC DNA]</scope>
    <source>
        <strain evidence="2 3">CBS 223.65</strain>
    </source>
</reference>
<evidence type="ECO:0000256" key="1">
    <source>
        <dbReference type="SAM" id="MobiDB-lite"/>
    </source>
</evidence>
<dbReference type="VEuPathDB" id="FungiDB:SPRG_05589"/>
<evidence type="ECO:0000313" key="2">
    <source>
        <dbReference type="EMBL" id="KDO29636.1"/>
    </source>
</evidence>
<evidence type="ECO:0000313" key="3">
    <source>
        <dbReference type="Proteomes" id="UP000030745"/>
    </source>
</evidence>
<accession>A0A067CSZ2</accession>
<dbReference type="OMA" id="FHANAIF"/>
<organism evidence="2 3">
    <name type="scientific">Saprolegnia parasitica (strain CBS 223.65)</name>
    <dbReference type="NCBI Taxonomy" id="695850"/>
    <lineage>
        <taxon>Eukaryota</taxon>
        <taxon>Sar</taxon>
        <taxon>Stramenopiles</taxon>
        <taxon>Oomycota</taxon>
        <taxon>Saprolegniomycetes</taxon>
        <taxon>Saprolegniales</taxon>
        <taxon>Saprolegniaceae</taxon>
        <taxon>Saprolegnia</taxon>
    </lineage>
</organism>
<name>A0A067CSZ2_SAPPC</name>
<dbReference type="SUPFAM" id="SSF57903">
    <property type="entry name" value="FYVE/PHD zinc finger"/>
    <property type="match status" value="1"/>
</dbReference>
<gene>
    <name evidence="2" type="ORF">SPRG_05589</name>
</gene>
<sequence length="429" mass="48826">MQHGGVTLDAELYGRLKQRALSRVQTELEAQYETDAAYKVLLNKHNFTVATRNVHDSAFKKLRSAGTCHDMTLADIQYALYTADARAYREYLAVLYGEHYLEGAVLNTTLSRNAQDPFLWFGVKYMKIHLQGKAAFEPRDATYVEYTGTTRNLRGETVLFVVRETHAFPEIPPFHEVVRFQFELIQLYTLHSDGRVTFTFTTFSDPNGSVPGWLYNKTAFGDMNMDEKLPPLITMRRLLEAKCASAVSVPAKNCKACHASFSLFRSRSTCSICGHHMCKKCRVTVLSPMHTKGLVPSEKRHFCKACVIDTRRAYEAETRPSSRSTYDSSAKRSSSAPNVQIPDEWGVNHRYGLSTSSAPSVLEADTEHDVDIEDVRGASILSQTERPHRRTLSLYDEHEMRETFEQMKLSLDNQKQLLSDMQRQFTAQF</sequence>
<feature type="region of interest" description="Disordered" evidence="1">
    <location>
        <begin position="317"/>
        <end position="341"/>
    </location>
</feature>
<dbReference type="InterPro" id="IPR011011">
    <property type="entry name" value="Znf_FYVE_PHD"/>
</dbReference>
<dbReference type="EMBL" id="KK583205">
    <property type="protein sequence ID" value="KDO29636.1"/>
    <property type="molecule type" value="Genomic_DNA"/>
</dbReference>
<dbReference type="InterPro" id="IPR052727">
    <property type="entry name" value="Rab4/Rab5_effector"/>
</dbReference>
<proteinExistence type="predicted"/>
<dbReference type="PANTHER" id="PTHR13510">
    <property type="entry name" value="FYVE-FINGER-CONTAINING RAB5 EFFECTOR PROTEIN RABENOSYN-5-RELATED"/>
    <property type="match status" value="1"/>
</dbReference>
<keyword evidence="3" id="KW-1185">Reference proteome</keyword>
<dbReference type="AlphaFoldDB" id="A0A067CSZ2"/>
<dbReference type="KEGG" id="spar:SPRG_05589"/>
<dbReference type="OrthoDB" id="20035at2759"/>
<dbReference type="PANTHER" id="PTHR13510:SF44">
    <property type="entry name" value="RABENOSYN-5"/>
    <property type="match status" value="1"/>
</dbReference>